<feature type="compositionally biased region" description="Basic and acidic residues" evidence="1">
    <location>
        <begin position="168"/>
        <end position="177"/>
    </location>
</feature>
<feature type="region of interest" description="Disordered" evidence="1">
    <location>
        <begin position="127"/>
        <end position="211"/>
    </location>
</feature>
<feature type="region of interest" description="Disordered" evidence="1">
    <location>
        <begin position="223"/>
        <end position="251"/>
    </location>
</feature>
<feature type="region of interest" description="Disordered" evidence="1">
    <location>
        <begin position="576"/>
        <end position="595"/>
    </location>
</feature>
<sequence>MYLKDWDLHRQRQPNSSDVEKVREFIKAVYINRKYAGGNNSEKSSGDMQGQIQRNVEDETRRASSYHSFSQSPPYDYQYEDRLNRKQTGSLTRKPGSDHNLYGRKAASFLYSPGRLSEHLYEDRFANDGSSSRVSDYSLSSGGDPFKSAPQSPNLQKDDGFSSPASDSSREIVDGLHRQTSSTHSEIYVKRDIDKAPLPRPQRTLSSGSVGSFEKNCVSLQSTDSDVNLKPSPSNATTQNKVSAIPSSSQLPVGGLDLFEDALAMSSANSTRGVDLFQGPSAGPVASMNSFQSPADSSAFSQNFPQSSCSSSSSFLSQISQNPHVPYSNQKMSEPTEPSNEGWATFDSPQPNPPCTNTSDTGGSEAGSDGGVSLKDFNSAATSNAGLQWLEFPSSAIHSYSWNEGLQDVHVPTDMPSSQDWKAFGEANEQHHQCIDMGGINLQVSVDTSSTDVFPGLKNPQDSVVDGLQKLSSTEGFSFPTLPSHTGSSFVEPMHPFMNNIANVQQKSGNPFDVPFDSEFEAHNTFLDMSTLQAALPNSPLPSSFMGGINEQWFPGNPVASHGGMSYMATQAPSSQLQNVPTHGPVASVGGNPFA</sequence>
<evidence type="ECO:0000313" key="2">
    <source>
        <dbReference type="Proteomes" id="UP000813463"/>
    </source>
</evidence>
<dbReference type="PANTHER" id="PTHR46085:SF4">
    <property type="entry name" value="ADP-RIBOSYLATION FACTOR GTPASE-ACTIVATING PROTEIN AGD14-RELATED"/>
    <property type="match status" value="1"/>
</dbReference>
<dbReference type="RefSeq" id="XP_056686629.1">
    <property type="nucleotide sequence ID" value="XM_056830651.1"/>
</dbReference>
<feature type="compositionally biased region" description="Polar residues" evidence="1">
    <location>
        <begin position="327"/>
        <end position="339"/>
    </location>
</feature>
<dbReference type="Proteomes" id="UP000813463">
    <property type="component" value="Chromosome 6"/>
</dbReference>
<feature type="region of interest" description="Disordered" evidence="1">
    <location>
        <begin position="312"/>
        <end position="375"/>
    </location>
</feature>
<feature type="compositionally biased region" description="Basic and acidic residues" evidence="1">
    <location>
        <begin position="187"/>
        <end position="197"/>
    </location>
</feature>
<feature type="compositionally biased region" description="Low complexity" evidence="1">
    <location>
        <begin position="129"/>
        <end position="143"/>
    </location>
</feature>
<reference evidence="2" key="1">
    <citation type="journal article" date="2021" name="Nat. Commun.">
        <title>Genomic analyses provide insights into spinach domestication and the genetic basis of agronomic traits.</title>
        <authorList>
            <person name="Cai X."/>
            <person name="Sun X."/>
            <person name="Xu C."/>
            <person name="Sun H."/>
            <person name="Wang X."/>
            <person name="Ge C."/>
            <person name="Zhang Z."/>
            <person name="Wang Q."/>
            <person name="Fei Z."/>
            <person name="Jiao C."/>
            <person name="Wang Q."/>
        </authorList>
    </citation>
    <scope>NUCLEOTIDE SEQUENCE [LARGE SCALE GENOMIC DNA]</scope>
    <source>
        <strain evidence="2">cv. Varoflay</strain>
    </source>
</reference>
<name>A0ABM3QTD4_SPIOL</name>
<reference evidence="3" key="2">
    <citation type="submission" date="2025-08" db="UniProtKB">
        <authorList>
            <consortium name="RefSeq"/>
        </authorList>
    </citation>
    <scope>IDENTIFICATION</scope>
    <source>
        <tissue evidence="3">Leaf</tissue>
    </source>
</reference>
<dbReference type="GeneID" id="110797637"/>
<proteinExistence type="predicted"/>
<evidence type="ECO:0000313" key="3">
    <source>
        <dbReference type="RefSeq" id="XP_056686629.1"/>
    </source>
</evidence>
<dbReference type="InterPro" id="IPR044820">
    <property type="entry name" value="AGD14-like"/>
</dbReference>
<feature type="compositionally biased region" description="Polar residues" evidence="1">
    <location>
        <begin position="38"/>
        <end position="54"/>
    </location>
</feature>
<keyword evidence="2" id="KW-1185">Reference proteome</keyword>
<gene>
    <name evidence="3" type="primary">LOC110797637</name>
</gene>
<organism evidence="2 3">
    <name type="scientific">Spinacia oleracea</name>
    <name type="common">Spinach</name>
    <dbReference type="NCBI Taxonomy" id="3562"/>
    <lineage>
        <taxon>Eukaryota</taxon>
        <taxon>Viridiplantae</taxon>
        <taxon>Streptophyta</taxon>
        <taxon>Embryophyta</taxon>
        <taxon>Tracheophyta</taxon>
        <taxon>Spermatophyta</taxon>
        <taxon>Magnoliopsida</taxon>
        <taxon>eudicotyledons</taxon>
        <taxon>Gunneridae</taxon>
        <taxon>Pentapetalae</taxon>
        <taxon>Caryophyllales</taxon>
        <taxon>Chenopodiaceae</taxon>
        <taxon>Chenopodioideae</taxon>
        <taxon>Anserineae</taxon>
        <taxon>Spinacia</taxon>
    </lineage>
</organism>
<evidence type="ECO:0000256" key="1">
    <source>
        <dbReference type="SAM" id="MobiDB-lite"/>
    </source>
</evidence>
<accession>A0ABM3QTD4</accession>
<feature type="compositionally biased region" description="Polar residues" evidence="1">
    <location>
        <begin position="63"/>
        <end position="73"/>
    </location>
</feature>
<protein>
    <submittedName>
        <fullName evidence="3">Probable ADP-ribosylation factor GTPase-activating protein AGD14 isoform X2</fullName>
    </submittedName>
</protein>
<feature type="compositionally biased region" description="Low complexity" evidence="1">
    <location>
        <begin position="312"/>
        <end position="321"/>
    </location>
</feature>
<dbReference type="PANTHER" id="PTHR46085">
    <property type="entry name" value="ARFGAP/RECO-RELATED"/>
    <property type="match status" value="1"/>
</dbReference>
<feature type="region of interest" description="Disordered" evidence="1">
    <location>
        <begin position="36"/>
        <end position="78"/>
    </location>
</feature>